<dbReference type="GO" id="GO:0030915">
    <property type="term" value="C:Smc5-Smc6 complex"/>
    <property type="evidence" value="ECO:0007669"/>
    <property type="project" value="UniProtKB-UniRule"/>
</dbReference>
<gene>
    <name evidence="9" type="ORF">L798_04046</name>
</gene>
<comment type="subcellular location">
    <subcellularLocation>
        <location evidence="1 7">Nucleus</location>
    </subcellularLocation>
</comment>
<dbReference type="OrthoDB" id="361242at2759"/>
<evidence type="ECO:0000256" key="5">
    <source>
        <dbReference type="ARBA" id="ARBA00023204"/>
    </source>
</evidence>
<dbReference type="Pfam" id="PF08743">
    <property type="entry name" value="Nse4_C"/>
    <property type="match status" value="1"/>
</dbReference>
<evidence type="ECO:0000313" key="9">
    <source>
        <dbReference type="EMBL" id="KDR02398.1"/>
    </source>
</evidence>
<evidence type="ECO:0000256" key="2">
    <source>
        <dbReference type="ARBA" id="ARBA00008997"/>
    </source>
</evidence>
<evidence type="ECO:0000256" key="3">
    <source>
        <dbReference type="ARBA" id="ARBA00022763"/>
    </source>
</evidence>
<sequence>MINISVQNPEDALIDAKVVNASSTVLKRSAQALDTNLLSFTREEYYKNTLSYLQEESSVVRQGKLNFQKLASEAAECFSRTPSASYILGAFQVGEVACAKKKERKQRAKQEIERKSQPENVTCNKEEDDIEDSVHYIMNVLTAAYRQNKNKPICFFKLVINPDSFGATVENIFHVSFLVRDGYVNLSWDENRFPVIAPVPRNAIETKYEQQKRQMILGIDMKKWEELKKAFEIREAMIKPRSIDATQESSN</sequence>
<keyword evidence="3 7" id="KW-0227">DNA damage</keyword>
<keyword evidence="4 7" id="KW-0233">DNA recombination</keyword>
<accession>A0A067QSC2</accession>
<evidence type="ECO:0000259" key="8">
    <source>
        <dbReference type="Pfam" id="PF08743"/>
    </source>
</evidence>
<dbReference type="PANTHER" id="PTHR16140">
    <property type="entry name" value="NON-STRUCTURAL MAINTENANCE OF CHROMOSOMES ELEMENT 4"/>
    <property type="match status" value="1"/>
</dbReference>
<dbReference type="Proteomes" id="UP000027135">
    <property type="component" value="Unassembled WGS sequence"/>
</dbReference>
<dbReference type="AlphaFoldDB" id="A0A067QSC2"/>
<evidence type="ECO:0000313" key="10">
    <source>
        <dbReference type="Proteomes" id="UP000027135"/>
    </source>
</evidence>
<dbReference type="InParanoid" id="A0A067QSC2"/>
<dbReference type="GO" id="GO:0005634">
    <property type="term" value="C:nucleus"/>
    <property type="evidence" value="ECO:0007669"/>
    <property type="project" value="UniProtKB-SubCell"/>
</dbReference>
<comment type="subunit">
    <text evidence="7">Component of the SMC5-SMC6 complex.</text>
</comment>
<keyword evidence="10" id="KW-1185">Reference proteome</keyword>
<reference evidence="9 10" key="1">
    <citation type="journal article" date="2014" name="Nat. Commun.">
        <title>Molecular traces of alternative social organization in a termite genome.</title>
        <authorList>
            <person name="Terrapon N."/>
            <person name="Li C."/>
            <person name="Robertson H.M."/>
            <person name="Ji L."/>
            <person name="Meng X."/>
            <person name="Booth W."/>
            <person name="Chen Z."/>
            <person name="Childers C.P."/>
            <person name="Glastad K.M."/>
            <person name="Gokhale K."/>
            <person name="Gowin J."/>
            <person name="Gronenberg W."/>
            <person name="Hermansen R.A."/>
            <person name="Hu H."/>
            <person name="Hunt B.G."/>
            <person name="Huylmans A.K."/>
            <person name="Khalil S.M."/>
            <person name="Mitchell R.D."/>
            <person name="Munoz-Torres M.C."/>
            <person name="Mustard J.A."/>
            <person name="Pan H."/>
            <person name="Reese J.T."/>
            <person name="Scharf M.E."/>
            <person name="Sun F."/>
            <person name="Vogel H."/>
            <person name="Xiao J."/>
            <person name="Yang W."/>
            <person name="Yang Z."/>
            <person name="Yang Z."/>
            <person name="Zhou J."/>
            <person name="Zhu J."/>
            <person name="Brent C.S."/>
            <person name="Elsik C.G."/>
            <person name="Goodisman M.A."/>
            <person name="Liberles D.A."/>
            <person name="Roe R.M."/>
            <person name="Vargo E.L."/>
            <person name="Vilcinskas A."/>
            <person name="Wang J."/>
            <person name="Bornberg-Bauer E."/>
            <person name="Korb J."/>
            <person name="Zhang G."/>
            <person name="Liebig J."/>
        </authorList>
    </citation>
    <scope>NUCLEOTIDE SEQUENCE [LARGE SCALE GENOMIC DNA]</scope>
    <source>
        <tissue evidence="9">Whole organism</tissue>
    </source>
</reference>
<evidence type="ECO:0000256" key="7">
    <source>
        <dbReference type="RuleBase" id="RU365071"/>
    </source>
</evidence>
<dbReference type="PANTHER" id="PTHR16140:SF0">
    <property type="entry name" value="NON-STRUCTURAL MAINTENANCE OF CHROMOSOMES ELEMENT 4"/>
    <property type="match status" value="1"/>
</dbReference>
<dbReference type="InterPro" id="IPR014854">
    <property type="entry name" value="Nse4_C"/>
</dbReference>
<keyword evidence="5 7" id="KW-0234">DNA repair</keyword>
<dbReference type="STRING" id="136037.A0A067QSC2"/>
<organism evidence="9 10">
    <name type="scientific">Zootermopsis nevadensis</name>
    <name type="common">Dampwood termite</name>
    <dbReference type="NCBI Taxonomy" id="136037"/>
    <lineage>
        <taxon>Eukaryota</taxon>
        <taxon>Metazoa</taxon>
        <taxon>Ecdysozoa</taxon>
        <taxon>Arthropoda</taxon>
        <taxon>Hexapoda</taxon>
        <taxon>Insecta</taxon>
        <taxon>Pterygota</taxon>
        <taxon>Neoptera</taxon>
        <taxon>Polyneoptera</taxon>
        <taxon>Dictyoptera</taxon>
        <taxon>Blattodea</taxon>
        <taxon>Blattoidea</taxon>
        <taxon>Termitoidae</taxon>
        <taxon>Termopsidae</taxon>
        <taxon>Zootermopsis</taxon>
    </lineage>
</organism>
<evidence type="ECO:0000256" key="4">
    <source>
        <dbReference type="ARBA" id="ARBA00023172"/>
    </source>
</evidence>
<keyword evidence="6 7" id="KW-0539">Nucleus</keyword>
<feature type="domain" description="Non-structural maintenance of chromosome element 4 C-terminal" evidence="8">
    <location>
        <begin position="152"/>
        <end position="238"/>
    </location>
</feature>
<protein>
    <recommendedName>
        <fullName evidence="7">Non-structural maintenance of chromosomes element 4</fullName>
    </recommendedName>
</protein>
<proteinExistence type="inferred from homology"/>
<dbReference type="GO" id="GO:0006281">
    <property type="term" value="P:DNA repair"/>
    <property type="evidence" value="ECO:0007669"/>
    <property type="project" value="UniProtKB-UniRule"/>
</dbReference>
<dbReference type="EMBL" id="KK853657">
    <property type="protein sequence ID" value="KDR02398.1"/>
    <property type="molecule type" value="Genomic_DNA"/>
</dbReference>
<evidence type="ECO:0000256" key="6">
    <source>
        <dbReference type="ARBA" id="ARBA00023242"/>
    </source>
</evidence>
<name>A0A067QSC2_ZOONE</name>
<dbReference type="GO" id="GO:0006310">
    <property type="term" value="P:DNA recombination"/>
    <property type="evidence" value="ECO:0007669"/>
    <property type="project" value="UniProtKB-UniRule"/>
</dbReference>
<dbReference type="InterPro" id="IPR027786">
    <property type="entry name" value="Nse4/EID"/>
</dbReference>
<dbReference type="OMA" id="PMINITA"/>
<dbReference type="eggNOG" id="KOG2866">
    <property type="taxonomic scope" value="Eukaryota"/>
</dbReference>
<comment type="similarity">
    <text evidence="2 7">Belongs to the NSE4 family.</text>
</comment>
<comment type="function">
    <text evidence="7">Component of the SMC5-SMC6 complex, that promotes sister chromatid alignment after DNA damage and facilitates double-stranded DNA breaks (DSBs) repair via homologous recombination between sister chromatids.</text>
</comment>
<evidence type="ECO:0000256" key="1">
    <source>
        <dbReference type="ARBA" id="ARBA00004123"/>
    </source>
</evidence>